<reference evidence="2 3" key="1">
    <citation type="submission" date="2019-10" db="EMBL/GenBank/DDBJ databases">
        <authorList>
            <person name="Palmer J.M."/>
        </authorList>
    </citation>
    <scope>NUCLEOTIDE SEQUENCE [LARGE SCALE GENOMIC DNA]</scope>
    <source>
        <strain evidence="2 3">TWF506</strain>
    </source>
</reference>
<dbReference type="EMBL" id="JAVHJM010000012">
    <property type="protein sequence ID" value="KAK6500770.1"/>
    <property type="molecule type" value="Genomic_DNA"/>
</dbReference>
<evidence type="ECO:0000313" key="2">
    <source>
        <dbReference type="EMBL" id="KAK6500770.1"/>
    </source>
</evidence>
<feature type="compositionally biased region" description="Basic and acidic residues" evidence="1">
    <location>
        <begin position="14"/>
        <end position="23"/>
    </location>
</feature>
<dbReference type="AlphaFoldDB" id="A0AAN8NCV3"/>
<accession>A0AAN8NCV3</accession>
<comment type="caution">
    <text evidence="2">The sequence shown here is derived from an EMBL/GenBank/DDBJ whole genome shotgun (WGS) entry which is preliminary data.</text>
</comment>
<protein>
    <submittedName>
        <fullName evidence="2">Uncharacterized protein</fullName>
    </submittedName>
</protein>
<sequence length="344" mass="40021">MDSPPTDSIPSEEIDNKPKKPEPEDPGFLKIHNQVNPILQGARYVYGQIIEFHHVSSGTAQEVVGWYKRKLFDFQRYRLRLTYSHKHRIVQFRSSHPAGEALTEALTSKFTTWIWDCFIDVGGISRSLSKDFRMLPYCPSPTISPIAPRTLLLTPALSIHPNHKLCDTEFPPIVIDYAFSPTNSPSELLRHWHDLYRSRDLWFSHSKTKTQVVILALFHPATADDNGEAKEEEEEEEERAPHQNIVNNNRNIRIQGRMDVWRYDKSWKMGRLTDEFILFPHPPTTGHQEAEQITFTIQEIFGESFDFRFKESAISEDMTFVLDVRGLRKHMQENRSISNMWAIS</sequence>
<gene>
    <name evidence="2" type="ORF">TWF506_003533</name>
</gene>
<keyword evidence="3" id="KW-1185">Reference proteome</keyword>
<feature type="region of interest" description="Disordered" evidence="1">
    <location>
        <begin position="1"/>
        <end position="27"/>
    </location>
</feature>
<proteinExistence type="predicted"/>
<evidence type="ECO:0000313" key="3">
    <source>
        <dbReference type="Proteomes" id="UP001307849"/>
    </source>
</evidence>
<dbReference type="Proteomes" id="UP001307849">
    <property type="component" value="Unassembled WGS sequence"/>
</dbReference>
<organism evidence="2 3">
    <name type="scientific">Arthrobotrys conoides</name>
    <dbReference type="NCBI Taxonomy" id="74498"/>
    <lineage>
        <taxon>Eukaryota</taxon>
        <taxon>Fungi</taxon>
        <taxon>Dikarya</taxon>
        <taxon>Ascomycota</taxon>
        <taxon>Pezizomycotina</taxon>
        <taxon>Orbiliomycetes</taxon>
        <taxon>Orbiliales</taxon>
        <taxon>Orbiliaceae</taxon>
        <taxon>Arthrobotrys</taxon>
    </lineage>
</organism>
<name>A0AAN8NCV3_9PEZI</name>
<evidence type="ECO:0000256" key="1">
    <source>
        <dbReference type="SAM" id="MobiDB-lite"/>
    </source>
</evidence>